<keyword evidence="3" id="KW-1185">Reference proteome</keyword>
<protein>
    <submittedName>
        <fullName evidence="2">Uncharacterized protein</fullName>
    </submittedName>
</protein>
<proteinExistence type="predicted"/>
<organism evidence="2 3">
    <name type="scientific">Dermatophagoides farinae</name>
    <name type="common">American house dust mite</name>
    <dbReference type="NCBI Taxonomy" id="6954"/>
    <lineage>
        <taxon>Eukaryota</taxon>
        <taxon>Metazoa</taxon>
        <taxon>Ecdysozoa</taxon>
        <taxon>Arthropoda</taxon>
        <taxon>Chelicerata</taxon>
        <taxon>Arachnida</taxon>
        <taxon>Acari</taxon>
        <taxon>Acariformes</taxon>
        <taxon>Sarcoptiformes</taxon>
        <taxon>Astigmata</taxon>
        <taxon>Psoroptidia</taxon>
        <taxon>Analgoidea</taxon>
        <taxon>Pyroglyphidae</taxon>
        <taxon>Dermatophagoidinae</taxon>
        <taxon>Dermatophagoides</taxon>
    </lineage>
</organism>
<evidence type="ECO:0000313" key="3">
    <source>
        <dbReference type="Proteomes" id="UP000790347"/>
    </source>
</evidence>
<accession>A0A922I9N4</accession>
<reference evidence="2" key="1">
    <citation type="submission" date="2013-05" db="EMBL/GenBank/DDBJ databases">
        <authorList>
            <person name="Yim A.K.Y."/>
            <person name="Chan T.F."/>
            <person name="Ji K.M."/>
            <person name="Liu X.Y."/>
            <person name="Zhou J.W."/>
            <person name="Li R.Q."/>
            <person name="Yang K.Y."/>
            <person name="Li J."/>
            <person name="Li M."/>
            <person name="Law P.T.W."/>
            <person name="Wu Y.L."/>
            <person name="Cai Z.L."/>
            <person name="Qin H."/>
            <person name="Bao Y."/>
            <person name="Leung R.K.K."/>
            <person name="Ng P.K.S."/>
            <person name="Zou J."/>
            <person name="Zhong X.J."/>
            <person name="Ran P.X."/>
            <person name="Zhong N.S."/>
            <person name="Liu Z.G."/>
            <person name="Tsui S.K.W."/>
        </authorList>
    </citation>
    <scope>NUCLEOTIDE SEQUENCE</scope>
    <source>
        <strain evidence="2">Derf</strain>
        <tissue evidence="2">Whole organism</tissue>
    </source>
</reference>
<gene>
    <name evidence="2" type="ORF">DERF_001531</name>
</gene>
<dbReference type="Proteomes" id="UP000790347">
    <property type="component" value="Unassembled WGS sequence"/>
</dbReference>
<feature type="compositionally biased region" description="Low complexity" evidence="1">
    <location>
        <begin position="38"/>
        <end position="51"/>
    </location>
</feature>
<comment type="caution">
    <text evidence="2">The sequence shown here is derived from an EMBL/GenBank/DDBJ whole genome shotgun (WGS) entry which is preliminary data.</text>
</comment>
<sequence length="260" mass="29863">MTNLCASNETNETNAEQEVIEKISPINPVPVPARLPRQQRQQLSQQQQKQQDSPINSAIEMLNMVTKFTTQTNEMYQAAQKLAKENGFGNGMVDPITFIPSIIIYGAIKIVSYLVSTFIYASSLIAPWQMDPNAKISFIDLESLNNIDYDTISNSVRSVPERSFKLLDIREEECKSRAMCEIGQHIHSYWPRVATYIRLAVDQLNVASDDNNTMAMLRGLGWADCEETFRQSQCQRSPFRKFYQILTSLQKLLQQHYYQY</sequence>
<reference evidence="2" key="2">
    <citation type="journal article" date="2022" name="Res Sq">
        <title>Comparative Genomics Reveals Insights into the Divergent Evolution of Astigmatic Mites and Household Pest Adaptations.</title>
        <authorList>
            <person name="Xiong Q."/>
            <person name="Wan A.T.-Y."/>
            <person name="Liu X.-Y."/>
            <person name="Fung C.S.-H."/>
            <person name="Xiao X."/>
            <person name="Malainual N."/>
            <person name="Hou J."/>
            <person name="Wang L."/>
            <person name="Wang M."/>
            <person name="Yang K."/>
            <person name="Cui Y."/>
            <person name="Leung E."/>
            <person name="Nong W."/>
            <person name="Shin S.-K."/>
            <person name="Au S."/>
            <person name="Jeong K.Y."/>
            <person name="Chew F.T."/>
            <person name="Hui J."/>
            <person name="Leung T.F."/>
            <person name="Tungtrongchitr A."/>
            <person name="Zhong N."/>
            <person name="Liu Z."/>
            <person name="Tsui S."/>
        </authorList>
    </citation>
    <scope>NUCLEOTIDE SEQUENCE</scope>
    <source>
        <strain evidence="2">Derf</strain>
        <tissue evidence="2">Whole organism</tissue>
    </source>
</reference>
<evidence type="ECO:0000313" key="2">
    <source>
        <dbReference type="EMBL" id="KAH9527521.1"/>
    </source>
</evidence>
<feature type="region of interest" description="Disordered" evidence="1">
    <location>
        <begin position="27"/>
        <end position="55"/>
    </location>
</feature>
<dbReference type="EMBL" id="ASGP02000001">
    <property type="protein sequence ID" value="KAH9527521.1"/>
    <property type="molecule type" value="Genomic_DNA"/>
</dbReference>
<name>A0A922I9N4_DERFA</name>
<evidence type="ECO:0000256" key="1">
    <source>
        <dbReference type="SAM" id="MobiDB-lite"/>
    </source>
</evidence>
<dbReference type="AlphaFoldDB" id="A0A922I9N4"/>